<dbReference type="RefSeq" id="WP_256461645.1">
    <property type="nucleotide sequence ID" value="NZ_CP016949.1"/>
</dbReference>
<evidence type="ECO:0000313" key="1">
    <source>
        <dbReference type="EMBL" id="SPD66806.1"/>
    </source>
</evidence>
<reference evidence="1 2" key="1">
    <citation type="submission" date="2018-01" db="EMBL/GenBank/DDBJ databases">
        <authorList>
            <person name="Clerissi C."/>
        </authorList>
    </citation>
    <scope>NUCLEOTIDE SEQUENCE [LARGE SCALE GENOMIC DNA]</scope>
    <source>
        <strain evidence="1">Cupriavidus taiwanensis SWF 66322</strain>
        <plasmid evidence="2">cbm2636_mp</plasmid>
    </source>
</reference>
<keyword evidence="1" id="KW-0614">Plasmid</keyword>
<gene>
    <name evidence="1" type="ORF">CBM2636_MP10442</name>
</gene>
<evidence type="ECO:0000313" key="2">
    <source>
        <dbReference type="Proteomes" id="UP000254259"/>
    </source>
</evidence>
<protein>
    <submittedName>
        <fullName evidence="1">Uncharacterized protein</fullName>
    </submittedName>
</protein>
<geneLocation type="plasmid" evidence="2">
    <name>cbm2636_mp</name>
</geneLocation>
<sequence>MVELLEVACEVVVSAYAHKDREDKYFPVFGRRSQADFEMAAL</sequence>
<name>A0A375D6K0_9BURK</name>
<proteinExistence type="predicted"/>
<accession>A0A375D6K0</accession>
<dbReference type="Proteomes" id="UP000254259">
    <property type="component" value="Plasmid CBM2636_mp"/>
</dbReference>
<dbReference type="EMBL" id="LT984814">
    <property type="protein sequence ID" value="SPD66806.1"/>
    <property type="molecule type" value="Genomic_DNA"/>
</dbReference>
<dbReference type="AlphaFoldDB" id="A0A375D6K0"/>
<organism evidence="1 2">
    <name type="scientific">Cupriavidus taiwanensis</name>
    <dbReference type="NCBI Taxonomy" id="164546"/>
    <lineage>
        <taxon>Bacteria</taxon>
        <taxon>Pseudomonadati</taxon>
        <taxon>Pseudomonadota</taxon>
        <taxon>Betaproteobacteria</taxon>
        <taxon>Burkholderiales</taxon>
        <taxon>Burkholderiaceae</taxon>
        <taxon>Cupriavidus</taxon>
    </lineage>
</organism>